<evidence type="ECO:0000313" key="1">
    <source>
        <dbReference type="EMBL" id="ADB31149.1"/>
    </source>
</evidence>
<sequence>MRTSLRRIGSMLLALPLVIAGWVGVPGVAAAAVVVPPGGAGHTCSGYHYSTPYSYWQTCAWADHQYVWFTVNFGNSGDEAWYPEVIAIDYISSGSFKSCPAGYWETPEFVIGRNATRSTPRLSCVITRRPGAYASNAYVEGNPLGYDSATLRSPTLQVQ</sequence>
<dbReference type="Proteomes" id="UP000007967">
    <property type="component" value="Chromosome"/>
</dbReference>
<organism evidence="1 2">
    <name type="scientific">Kribbella flavida (strain DSM 17836 / JCM 10339 / NBRC 14399)</name>
    <dbReference type="NCBI Taxonomy" id="479435"/>
    <lineage>
        <taxon>Bacteria</taxon>
        <taxon>Bacillati</taxon>
        <taxon>Actinomycetota</taxon>
        <taxon>Actinomycetes</taxon>
        <taxon>Propionibacteriales</taxon>
        <taxon>Kribbellaceae</taxon>
        <taxon>Kribbella</taxon>
    </lineage>
</organism>
<protein>
    <submittedName>
        <fullName evidence="1">Uncharacterized protein</fullName>
    </submittedName>
</protein>
<name>D2PS25_KRIFD</name>
<accession>D2PS25</accession>
<dbReference type="KEGG" id="kfl:Kfla_2065"/>
<dbReference type="EMBL" id="CP001736">
    <property type="protein sequence ID" value="ADB31149.1"/>
    <property type="molecule type" value="Genomic_DNA"/>
</dbReference>
<gene>
    <name evidence="1" type="ordered locus">Kfla_2065</name>
</gene>
<evidence type="ECO:0000313" key="2">
    <source>
        <dbReference type="Proteomes" id="UP000007967"/>
    </source>
</evidence>
<reference evidence="1 2" key="2">
    <citation type="journal article" date="2010" name="Stand. Genomic Sci.">
        <title>Complete genome sequence of Kribbella flavida type strain (IFO 14399).</title>
        <authorList>
            <person name="Pukall R."/>
            <person name="Lapidus A."/>
            <person name="Glavina Del Rio T."/>
            <person name="Copeland A."/>
            <person name="Tice H."/>
            <person name="Cheng J.-F."/>
            <person name="Lucas S."/>
            <person name="Chen F."/>
            <person name="Nolan M."/>
            <person name="LaButti K."/>
            <person name="Pati A."/>
            <person name="Ivanova N."/>
            <person name="Mavrommatis K."/>
            <person name="Mikhailova N."/>
            <person name="Pitluck S."/>
            <person name="Bruce D."/>
            <person name="Goodwin L."/>
            <person name="Land M."/>
            <person name="Hauser L."/>
            <person name="Chang Y.-J."/>
            <person name="Jeffries C.D."/>
            <person name="Chen A."/>
            <person name="Palaniappan K."/>
            <person name="Chain P."/>
            <person name="Rohde M."/>
            <person name="Goeker M."/>
            <person name="Bristow J."/>
            <person name="Eisen J.A."/>
            <person name="Markowitz V."/>
            <person name="Hugenholtz P."/>
            <person name="Kyrpides N.C."/>
            <person name="Klenk H.-P."/>
            <person name="Brettin T."/>
        </authorList>
    </citation>
    <scope>NUCLEOTIDE SEQUENCE [LARGE SCALE GENOMIC DNA]</scope>
    <source>
        <strain evidence="2">DSM 17836 / JCM 10339 / NBRC 14399</strain>
    </source>
</reference>
<keyword evidence="2" id="KW-1185">Reference proteome</keyword>
<reference evidence="2" key="1">
    <citation type="submission" date="2009-09" db="EMBL/GenBank/DDBJ databases">
        <title>The complete genome of Kribbella flavida DSM 17836.</title>
        <authorList>
            <consortium name="US DOE Joint Genome Institute (JGI-PGF)"/>
            <person name="Lucas S."/>
            <person name="Copeland A."/>
            <person name="Lapidus A."/>
            <person name="Glavina del Rio T."/>
            <person name="Dalin E."/>
            <person name="Tice H."/>
            <person name="Bruce D."/>
            <person name="Goodwin L."/>
            <person name="Pitluck S."/>
            <person name="Kyrpides N."/>
            <person name="Mavromatis K."/>
            <person name="Ivanova N."/>
            <person name="Saunders E."/>
            <person name="Brettin T."/>
            <person name="Detter J.C."/>
            <person name="Han C."/>
            <person name="Larimer F."/>
            <person name="Land M."/>
            <person name="Hauser L."/>
            <person name="Markowitz V."/>
            <person name="Cheng J.-F."/>
            <person name="Hugenholtz P."/>
            <person name="Woyke T."/>
            <person name="Wu D."/>
            <person name="Pukall R."/>
            <person name="Klenk H.-P."/>
            <person name="Eisen J.A."/>
        </authorList>
    </citation>
    <scope>NUCLEOTIDE SEQUENCE [LARGE SCALE GENOMIC DNA]</scope>
    <source>
        <strain evidence="2">DSM 17836 / JCM 10339 / NBRC 14399</strain>
    </source>
</reference>
<proteinExistence type="predicted"/>
<dbReference type="AlphaFoldDB" id="D2PS25"/>
<dbReference type="HOGENOM" id="CLU_1658511_0_0_11"/>